<accession>A0A5C1QFF8</accession>
<dbReference type="KEGG" id="sper:EW093_16125"/>
<dbReference type="Gene3D" id="3.20.20.140">
    <property type="entry name" value="Metal-dependent hydrolases"/>
    <property type="match status" value="1"/>
</dbReference>
<dbReference type="InterPro" id="IPR032466">
    <property type="entry name" value="Metal_Hydrolase"/>
</dbReference>
<dbReference type="PANTHER" id="PTHR11409:SF43">
    <property type="entry name" value="ADENOSINE DEAMINASE"/>
    <property type="match status" value="1"/>
</dbReference>
<dbReference type="NCBIfam" id="TIGR01430">
    <property type="entry name" value="aden_deam"/>
    <property type="match status" value="1"/>
</dbReference>
<comment type="cofactor">
    <cofactor evidence="1">
        <name>Zn(2+)</name>
        <dbReference type="ChEBI" id="CHEBI:29105"/>
    </cofactor>
</comment>
<evidence type="ECO:0000313" key="8">
    <source>
        <dbReference type="EMBL" id="QEN06148.1"/>
    </source>
</evidence>
<evidence type="ECO:0000313" key="9">
    <source>
        <dbReference type="Proteomes" id="UP000323824"/>
    </source>
</evidence>
<protein>
    <recommendedName>
        <fullName evidence="3">adenosine deaminase</fullName>
        <ecNumber evidence="3">3.5.4.4</ecNumber>
    </recommendedName>
</protein>
<evidence type="ECO:0000259" key="7">
    <source>
        <dbReference type="Pfam" id="PF00962"/>
    </source>
</evidence>
<organism evidence="8 9">
    <name type="scientific">Thiospirochaeta perfilievii</name>
    <dbReference type="NCBI Taxonomy" id="252967"/>
    <lineage>
        <taxon>Bacteria</taxon>
        <taxon>Pseudomonadati</taxon>
        <taxon>Spirochaetota</taxon>
        <taxon>Spirochaetia</taxon>
        <taxon>Spirochaetales</taxon>
        <taxon>Spirochaetaceae</taxon>
        <taxon>Thiospirochaeta</taxon>
    </lineage>
</organism>
<dbReference type="Pfam" id="PF00962">
    <property type="entry name" value="A_deaminase"/>
    <property type="match status" value="1"/>
</dbReference>
<evidence type="ECO:0000256" key="2">
    <source>
        <dbReference type="ARBA" id="ARBA00006676"/>
    </source>
</evidence>
<gene>
    <name evidence="8" type="primary">add</name>
    <name evidence="8" type="ORF">EW093_16125</name>
</gene>
<keyword evidence="6" id="KW-0862">Zinc</keyword>
<dbReference type="EC" id="3.5.4.4" evidence="3"/>
<evidence type="ECO:0000256" key="3">
    <source>
        <dbReference type="ARBA" id="ARBA00012784"/>
    </source>
</evidence>
<keyword evidence="9" id="KW-1185">Reference proteome</keyword>
<dbReference type="PANTHER" id="PTHR11409">
    <property type="entry name" value="ADENOSINE DEAMINASE"/>
    <property type="match status" value="1"/>
</dbReference>
<comment type="similarity">
    <text evidence="2">Belongs to the metallo-dependent hydrolases superfamily. Adenosine and AMP deaminases family.</text>
</comment>
<feature type="domain" description="Adenosine deaminase" evidence="7">
    <location>
        <begin position="6"/>
        <end position="326"/>
    </location>
</feature>
<sequence>MNDVKKVELHLHLDGSIRVETLHELGVSSKVLPQDITLEKVEEMVSIGERDKTLVDYLKKFDLPIAILQTEEALERVSFELVEDLALENTIYAEIRVAPIQHIKKGLTPNLVVESILTGFDRAMEKYDIKVTLLLCAMRHIKEEDNYFLIDLCKRYKKRGVVGLDLAGDEAGFPVTLFKNFFTKAKRENIPFTIHAGEARGCKSIIDAIELGASRLGHGIRAYEDKNALALIKENNICLECCPKSNLDTNAIPNFSEYPIMQYLKDKVEVTLNSDNRRVSNTNFNNEVLLLKKYFEVDSEDILLFNLNAINHAFISDDEKILLRKRLLGDKNGIK</sequence>
<dbReference type="GO" id="GO:0046872">
    <property type="term" value="F:metal ion binding"/>
    <property type="evidence" value="ECO:0007669"/>
    <property type="project" value="UniProtKB-KW"/>
</dbReference>
<dbReference type="GO" id="GO:0004000">
    <property type="term" value="F:adenosine deaminase activity"/>
    <property type="evidence" value="ECO:0007669"/>
    <property type="project" value="UniProtKB-ARBA"/>
</dbReference>
<dbReference type="RefSeq" id="WP_149569382.1">
    <property type="nucleotide sequence ID" value="NZ_CP035807.1"/>
</dbReference>
<dbReference type="OrthoDB" id="9779574at2"/>
<evidence type="ECO:0000256" key="1">
    <source>
        <dbReference type="ARBA" id="ARBA00001947"/>
    </source>
</evidence>
<keyword evidence="4" id="KW-0479">Metal-binding</keyword>
<reference evidence="8 9" key="1">
    <citation type="submission" date="2019-02" db="EMBL/GenBank/DDBJ databases">
        <authorList>
            <person name="Fomenkov A."/>
            <person name="Dubinina G."/>
            <person name="Grabovich M."/>
            <person name="Vincze T."/>
            <person name="Roberts R.J."/>
        </authorList>
    </citation>
    <scope>NUCLEOTIDE SEQUENCE [LARGE SCALE GENOMIC DNA]</scope>
    <source>
        <strain evidence="8 9">P</strain>
    </source>
</reference>
<dbReference type="InterPro" id="IPR006330">
    <property type="entry name" value="Ado/ade_deaminase"/>
</dbReference>
<dbReference type="GO" id="GO:0046103">
    <property type="term" value="P:inosine biosynthetic process"/>
    <property type="evidence" value="ECO:0007669"/>
    <property type="project" value="TreeGrafter"/>
</dbReference>
<proteinExistence type="inferred from homology"/>
<evidence type="ECO:0000256" key="4">
    <source>
        <dbReference type="ARBA" id="ARBA00022723"/>
    </source>
</evidence>
<reference evidence="8 9" key="2">
    <citation type="submission" date="2019-09" db="EMBL/GenBank/DDBJ databases">
        <title>Complete Genome Sequence and Methylome Analysis of free living Spirochaetas.</title>
        <authorList>
            <person name="Leshcheva N."/>
            <person name="Mikheeva N."/>
        </authorList>
    </citation>
    <scope>NUCLEOTIDE SEQUENCE [LARGE SCALE GENOMIC DNA]</scope>
    <source>
        <strain evidence="8 9">P</strain>
    </source>
</reference>
<dbReference type="SUPFAM" id="SSF51556">
    <property type="entry name" value="Metallo-dependent hydrolases"/>
    <property type="match status" value="1"/>
</dbReference>
<name>A0A5C1QFF8_9SPIO</name>
<evidence type="ECO:0000256" key="6">
    <source>
        <dbReference type="ARBA" id="ARBA00022833"/>
    </source>
</evidence>
<dbReference type="Proteomes" id="UP000323824">
    <property type="component" value="Chromosome"/>
</dbReference>
<evidence type="ECO:0000256" key="5">
    <source>
        <dbReference type="ARBA" id="ARBA00022801"/>
    </source>
</evidence>
<dbReference type="InterPro" id="IPR001365">
    <property type="entry name" value="A_deaminase_dom"/>
</dbReference>
<dbReference type="GO" id="GO:0006154">
    <property type="term" value="P:adenosine catabolic process"/>
    <property type="evidence" value="ECO:0007669"/>
    <property type="project" value="TreeGrafter"/>
</dbReference>
<dbReference type="AlphaFoldDB" id="A0A5C1QFF8"/>
<keyword evidence="5 8" id="KW-0378">Hydrolase</keyword>
<dbReference type="GO" id="GO:0043103">
    <property type="term" value="P:hypoxanthine salvage"/>
    <property type="evidence" value="ECO:0007669"/>
    <property type="project" value="TreeGrafter"/>
</dbReference>
<dbReference type="GO" id="GO:0005829">
    <property type="term" value="C:cytosol"/>
    <property type="evidence" value="ECO:0007669"/>
    <property type="project" value="TreeGrafter"/>
</dbReference>
<dbReference type="EMBL" id="CP035807">
    <property type="protein sequence ID" value="QEN06148.1"/>
    <property type="molecule type" value="Genomic_DNA"/>
</dbReference>